<dbReference type="EMBL" id="CP060828">
    <property type="protein sequence ID" value="QNP70466.1"/>
    <property type="molecule type" value="Genomic_DNA"/>
</dbReference>
<proteinExistence type="predicted"/>
<dbReference type="AlphaFoldDB" id="A0A7H0ICF0"/>
<evidence type="ECO:0000313" key="2">
    <source>
        <dbReference type="EMBL" id="QNP70466.1"/>
    </source>
</evidence>
<organism evidence="2 3">
    <name type="scientific">Streptomyces roseirectus</name>
    <dbReference type="NCBI Taxonomy" id="2768066"/>
    <lineage>
        <taxon>Bacteria</taxon>
        <taxon>Bacillati</taxon>
        <taxon>Actinomycetota</taxon>
        <taxon>Actinomycetes</taxon>
        <taxon>Kitasatosporales</taxon>
        <taxon>Streptomycetaceae</taxon>
        <taxon>Streptomyces</taxon>
    </lineage>
</organism>
<evidence type="ECO:0000259" key="1">
    <source>
        <dbReference type="Pfam" id="PF04149"/>
    </source>
</evidence>
<protein>
    <submittedName>
        <fullName evidence="2">DUF397 domain-containing protein</fullName>
    </submittedName>
</protein>
<dbReference type="Pfam" id="PF04149">
    <property type="entry name" value="DUF397"/>
    <property type="match status" value="1"/>
</dbReference>
<dbReference type="RefSeq" id="WP_187747477.1">
    <property type="nucleotide sequence ID" value="NZ_CP060828.1"/>
</dbReference>
<accession>A0A7H0ICF0</accession>
<dbReference type="Proteomes" id="UP000516052">
    <property type="component" value="Chromosome"/>
</dbReference>
<name>A0A7H0ICF0_9ACTN</name>
<feature type="domain" description="DUF397" evidence="1">
    <location>
        <begin position="8"/>
        <end position="62"/>
    </location>
</feature>
<sequence length="68" mass="6972">MSTEPDVLHWFKSSYSSNGGNCLEVADVAARGAVLVRDSKDLNGPVLGVSASAFAFFAAGVKGGRLAV</sequence>
<gene>
    <name evidence="2" type="ORF">IAG44_14115</name>
</gene>
<dbReference type="InterPro" id="IPR007278">
    <property type="entry name" value="DUF397"/>
</dbReference>
<evidence type="ECO:0000313" key="3">
    <source>
        <dbReference type="Proteomes" id="UP000516052"/>
    </source>
</evidence>
<keyword evidence="3" id="KW-1185">Reference proteome</keyword>
<reference evidence="2 3" key="1">
    <citation type="submission" date="2020-08" db="EMBL/GenBank/DDBJ databases">
        <title>A novel species.</title>
        <authorList>
            <person name="Gao J."/>
        </authorList>
    </citation>
    <scope>NUCLEOTIDE SEQUENCE [LARGE SCALE GENOMIC DNA]</scope>
    <source>
        <strain evidence="2 3">CRXT-G-22</strain>
    </source>
</reference>
<dbReference type="KEGG" id="sroi:IAG44_14115"/>